<reference evidence="4" key="1">
    <citation type="submission" date="2018-11" db="EMBL/GenBank/DDBJ databases">
        <title>Complete genome sequence of Paenibacillus sp. ML311-T8.</title>
        <authorList>
            <person name="Nam Y.-D."/>
            <person name="Kang J."/>
            <person name="Chung W.-H."/>
            <person name="Park Y.S."/>
        </authorList>
    </citation>
    <scope>NUCLEOTIDE SEQUENCE [LARGE SCALE GENOMIC DNA]</scope>
    <source>
        <strain evidence="4">ML311-T8</strain>
    </source>
</reference>
<gene>
    <name evidence="3" type="ORF">EHS13_28410</name>
</gene>
<evidence type="ECO:0000256" key="2">
    <source>
        <dbReference type="SAM" id="MobiDB-lite"/>
    </source>
</evidence>
<feature type="region of interest" description="Disordered" evidence="2">
    <location>
        <begin position="195"/>
        <end position="256"/>
    </location>
</feature>
<sequence length="256" mass="29287">MMYSNILSKEELEALLTPEELEVFKTEQQDTVEHELMLNPAHLLLALRELEDTVGRLTARVGQLEDQLALKPLLLEPEILQVVNKVIETALFEMPIVGLEASLDNNELDDDTVVTDYRDVILSNELDEQQTEIEAETYIEPEFEPQLEDQIELKTEELNEQEVIDELVEIDELEENMEISEDEKAMLLASDSETIGDEADSLVESDSNHEPDRLDESEQISETGLYSTDTPQESSLISRSARHRERKPSFMSRLLK</sequence>
<dbReference type="EMBL" id="CP034235">
    <property type="protein sequence ID" value="QGQ98523.1"/>
    <property type="molecule type" value="Genomic_DNA"/>
</dbReference>
<accession>A0A6B8RST8</accession>
<dbReference type="KEGG" id="ppsc:EHS13_28410"/>
<dbReference type="AlphaFoldDB" id="A0A6B8RST8"/>
<name>A0A6B8RST8_9BACL</name>
<dbReference type="RefSeq" id="WP_155703631.1">
    <property type="nucleotide sequence ID" value="NZ_CP034235.1"/>
</dbReference>
<keyword evidence="1" id="KW-0175">Coiled coil</keyword>
<protein>
    <submittedName>
        <fullName evidence="3">Uncharacterized protein</fullName>
    </submittedName>
</protein>
<evidence type="ECO:0000313" key="4">
    <source>
        <dbReference type="Proteomes" id="UP000426246"/>
    </source>
</evidence>
<feature type="coiled-coil region" evidence="1">
    <location>
        <begin position="163"/>
        <end position="190"/>
    </location>
</feature>
<evidence type="ECO:0000256" key="1">
    <source>
        <dbReference type="SAM" id="Coils"/>
    </source>
</evidence>
<organism evidence="3 4">
    <name type="scientific">Paenibacillus psychroresistens</name>
    <dbReference type="NCBI Taxonomy" id="1778678"/>
    <lineage>
        <taxon>Bacteria</taxon>
        <taxon>Bacillati</taxon>
        <taxon>Bacillota</taxon>
        <taxon>Bacilli</taxon>
        <taxon>Bacillales</taxon>
        <taxon>Paenibacillaceae</taxon>
        <taxon>Paenibacillus</taxon>
    </lineage>
</organism>
<keyword evidence="4" id="KW-1185">Reference proteome</keyword>
<proteinExistence type="predicted"/>
<feature type="compositionally biased region" description="Basic and acidic residues" evidence="2">
    <location>
        <begin position="206"/>
        <end position="216"/>
    </location>
</feature>
<dbReference type="Proteomes" id="UP000426246">
    <property type="component" value="Chromosome"/>
</dbReference>
<feature type="compositionally biased region" description="Polar residues" evidence="2">
    <location>
        <begin position="220"/>
        <end position="238"/>
    </location>
</feature>
<evidence type="ECO:0000313" key="3">
    <source>
        <dbReference type="EMBL" id="QGQ98523.1"/>
    </source>
</evidence>